<proteinExistence type="predicted"/>
<feature type="transmembrane region" description="Helical" evidence="1">
    <location>
        <begin position="423"/>
        <end position="443"/>
    </location>
</feature>
<dbReference type="RefSeq" id="WP_076560267.1">
    <property type="nucleotide sequence ID" value="NZ_FTOC01000011.1"/>
</dbReference>
<accession>A0A1N7KEY5</accession>
<keyword evidence="1" id="KW-0472">Membrane</keyword>
<reference evidence="3" key="1">
    <citation type="submission" date="2017-01" db="EMBL/GenBank/DDBJ databases">
        <authorList>
            <person name="Varghese N."/>
            <person name="Submissions S."/>
        </authorList>
    </citation>
    <scope>NUCLEOTIDE SEQUENCE [LARGE SCALE GENOMIC DNA]</scope>
    <source>
        <strain evidence="3">DSM 23127</strain>
    </source>
</reference>
<keyword evidence="3" id="KW-1185">Reference proteome</keyword>
<name>A0A1N7KEY5_9BACI</name>
<evidence type="ECO:0000313" key="2">
    <source>
        <dbReference type="EMBL" id="SIS60127.1"/>
    </source>
</evidence>
<feature type="transmembrane region" description="Helical" evidence="1">
    <location>
        <begin position="463"/>
        <end position="480"/>
    </location>
</feature>
<sequence>MKKYWTLPLLVVMIGIAFLAFQNYQEASTPPSDSWSREAQIATSTVRSGLDGKQTDEGVRLAHFTDDALNLHTYDEGLNSTKEKSIPVQSTKGAEVFTGNTYSIYYAGGGLYRSDTEEQLARSEVFLPTENGVVYVEEQTARYMDGDTLETTIIAENVSDSSSLQAYDSEEGLVVSISEAEDNDIFTTVYQRNGEKISVLEEMDIELSPSLKMEEVYPLVQNGSAKLLVSAVPAFTRSSGEKSFFLTEEEGDGTPLVSISFPDPQVEGSSLQEVEDLLVFSKNGLPTFLFRAQGYTETKTGGTEAFNIYEGTTENGSLSITRLSNTPRLSVNPEMVNDGMVAWLDIGADTNTVFMAASDEHESFPAPAITGDTLLRTAGKTLSMLTTGLMTIFLTVLWYAPPLLLIGAWMFRRRNPFDDEKEWSFYVSVAFYTAVALLFHQHLFKSQVLAELPEFLGFPGSPFVLIIGFSLVAFGIVKVSGMEKWWSIPGRVAYFIGLHVLFMTVYVGPYLF</sequence>
<evidence type="ECO:0000256" key="1">
    <source>
        <dbReference type="SAM" id="Phobius"/>
    </source>
</evidence>
<dbReference type="Proteomes" id="UP000187608">
    <property type="component" value="Unassembled WGS sequence"/>
</dbReference>
<keyword evidence="1" id="KW-1133">Transmembrane helix</keyword>
<dbReference type="OrthoDB" id="2444734at2"/>
<keyword evidence="1" id="KW-0812">Transmembrane</keyword>
<gene>
    <name evidence="2" type="ORF">SAMN05421687_11112</name>
</gene>
<evidence type="ECO:0000313" key="3">
    <source>
        <dbReference type="Proteomes" id="UP000187608"/>
    </source>
</evidence>
<organism evidence="2 3">
    <name type="scientific">Salimicrobium flavidum</name>
    <dbReference type="NCBI Taxonomy" id="570947"/>
    <lineage>
        <taxon>Bacteria</taxon>
        <taxon>Bacillati</taxon>
        <taxon>Bacillota</taxon>
        <taxon>Bacilli</taxon>
        <taxon>Bacillales</taxon>
        <taxon>Bacillaceae</taxon>
        <taxon>Salimicrobium</taxon>
    </lineage>
</organism>
<dbReference type="AlphaFoldDB" id="A0A1N7KEY5"/>
<protein>
    <submittedName>
        <fullName evidence="2">Uncharacterized protein</fullName>
    </submittedName>
</protein>
<dbReference type="EMBL" id="FTOC01000011">
    <property type="protein sequence ID" value="SIS60127.1"/>
    <property type="molecule type" value="Genomic_DNA"/>
</dbReference>
<feature type="transmembrane region" description="Helical" evidence="1">
    <location>
        <begin position="389"/>
        <end position="411"/>
    </location>
</feature>
<feature type="transmembrane region" description="Helical" evidence="1">
    <location>
        <begin position="492"/>
        <end position="511"/>
    </location>
</feature>